<evidence type="ECO:0000313" key="1">
    <source>
        <dbReference type="EMBL" id="SDP12905.1"/>
    </source>
</evidence>
<dbReference type="Proteomes" id="UP000198741">
    <property type="component" value="Chromosome I"/>
</dbReference>
<proteinExistence type="predicted"/>
<keyword evidence="2" id="KW-1185">Reference proteome</keyword>
<evidence type="ECO:0000313" key="2">
    <source>
        <dbReference type="Proteomes" id="UP000198741"/>
    </source>
</evidence>
<protein>
    <submittedName>
        <fullName evidence="1">Uncharacterized protein</fullName>
    </submittedName>
</protein>
<reference evidence="1 2" key="1">
    <citation type="submission" date="2016-10" db="EMBL/GenBank/DDBJ databases">
        <authorList>
            <person name="de Groot N.N."/>
        </authorList>
    </citation>
    <scope>NUCLEOTIDE SEQUENCE [LARGE SCALE GENOMIC DNA]</scope>
    <source>
        <strain evidence="2">P4-7,KCTC 19426,CECT 7604</strain>
    </source>
</reference>
<organism evidence="1 2">
    <name type="scientific">Nakamurella panacisegetis</name>
    <dbReference type="NCBI Taxonomy" id="1090615"/>
    <lineage>
        <taxon>Bacteria</taxon>
        <taxon>Bacillati</taxon>
        <taxon>Actinomycetota</taxon>
        <taxon>Actinomycetes</taxon>
        <taxon>Nakamurellales</taxon>
        <taxon>Nakamurellaceae</taxon>
        <taxon>Nakamurella</taxon>
    </lineage>
</organism>
<dbReference type="AlphaFoldDB" id="A0A1H0Q796"/>
<dbReference type="EMBL" id="LT629710">
    <property type="protein sequence ID" value="SDP12905.1"/>
    <property type="molecule type" value="Genomic_DNA"/>
</dbReference>
<name>A0A1H0Q796_9ACTN</name>
<sequence length="227" mass="23118">MAESRMRRAAQAMRDPWSLLATAVGVGAAWALAFPVVGIGAVGVGMLGVAAVVGAGGAGRDDQPDPKDGTDQRRMVATLDSYRADLVRFRDGQVPPLLVDRAAEAVQAADAARAVALGVAASLDRLDSALLSSRQVATTMSTAARVAGPVGRMTARRTEMLGKLGAAVDGVGELYAKLLELSTAPEVTGGLELSTGMDPVADVSEALDSIRGAFAELDAVAKSTTDG</sequence>
<gene>
    <name evidence="1" type="ORF">SAMN04515671_3004</name>
</gene>
<accession>A0A1H0Q796</accession>
<dbReference type="STRING" id="1090615.SAMN04515671_3004"/>
<dbReference type="OrthoDB" id="9954663at2"/>
<dbReference type="RefSeq" id="WP_090477113.1">
    <property type="nucleotide sequence ID" value="NZ_LT629710.1"/>
</dbReference>